<dbReference type="OrthoDB" id="415825at2759"/>
<dbReference type="SUPFAM" id="SSF56176">
    <property type="entry name" value="FAD-binding/transporter-associated domain-like"/>
    <property type="match status" value="1"/>
</dbReference>
<name>A0A1J9PA22_9EURO</name>
<dbReference type="InterPro" id="IPR006094">
    <property type="entry name" value="Oxid_FAD_bind_N"/>
</dbReference>
<keyword evidence="8" id="KW-1185">Reference proteome</keyword>
<evidence type="ECO:0000256" key="5">
    <source>
        <dbReference type="ARBA" id="ARBA00023002"/>
    </source>
</evidence>
<evidence type="ECO:0000313" key="8">
    <source>
        <dbReference type="Proteomes" id="UP000182235"/>
    </source>
</evidence>
<evidence type="ECO:0000259" key="6">
    <source>
        <dbReference type="PROSITE" id="PS51387"/>
    </source>
</evidence>
<accession>A0A1J9PA22</accession>
<dbReference type="PROSITE" id="PS51387">
    <property type="entry name" value="FAD_PCMH"/>
    <property type="match status" value="1"/>
</dbReference>
<dbReference type="VEuPathDB" id="FungiDB:AJ78_06671"/>
<evidence type="ECO:0000256" key="3">
    <source>
        <dbReference type="ARBA" id="ARBA00022630"/>
    </source>
</evidence>
<organism evidence="7 8">
    <name type="scientific">Emergomyces pasteurianus Ep9510</name>
    <dbReference type="NCBI Taxonomy" id="1447872"/>
    <lineage>
        <taxon>Eukaryota</taxon>
        <taxon>Fungi</taxon>
        <taxon>Dikarya</taxon>
        <taxon>Ascomycota</taxon>
        <taxon>Pezizomycotina</taxon>
        <taxon>Eurotiomycetes</taxon>
        <taxon>Eurotiomycetidae</taxon>
        <taxon>Onygenales</taxon>
        <taxon>Ajellomycetaceae</taxon>
        <taxon>Emergomyces</taxon>
    </lineage>
</organism>
<evidence type="ECO:0000256" key="1">
    <source>
        <dbReference type="ARBA" id="ARBA00001974"/>
    </source>
</evidence>
<dbReference type="InterPro" id="IPR016167">
    <property type="entry name" value="FAD-bd_PCMH_sub1"/>
</dbReference>
<dbReference type="InterPro" id="IPR006093">
    <property type="entry name" value="Oxy_OxRdtase_FAD_BS"/>
</dbReference>
<comment type="caution">
    <text evidence="7">The sequence shown here is derived from an EMBL/GenBank/DDBJ whole genome shotgun (WGS) entry which is preliminary data.</text>
</comment>
<dbReference type="PANTHER" id="PTHR42973:SF39">
    <property type="entry name" value="FAD-BINDING PCMH-TYPE DOMAIN-CONTAINING PROTEIN"/>
    <property type="match status" value="1"/>
</dbReference>
<dbReference type="Gene3D" id="3.30.43.10">
    <property type="entry name" value="Uridine Diphospho-n-acetylenolpyruvylglucosamine Reductase, domain 2"/>
    <property type="match status" value="1"/>
</dbReference>
<keyword evidence="3" id="KW-0285">Flavoprotein</keyword>
<keyword evidence="5" id="KW-0560">Oxidoreductase</keyword>
<dbReference type="STRING" id="1447872.A0A1J9PA22"/>
<dbReference type="Proteomes" id="UP000182235">
    <property type="component" value="Unassembled WGS sequence"/>
</dbReference>
<dbReference type="GO" id="GO:0071949">
    <property type="term" value="F:FAD binding"/>
    <property type="evidence" value="ECO:0007669"/>
    <property type="project" value="InterPro"/>
</dbReference>
<dbReference type="Gene3D" id="3.30.465.10">
    <property type="match status" value="1"/>
</dbReference>
<keyword evidence="4" id="KW-0274">FAD</keyword>
<dbReference type="InterPro" id="IPR036318">
    <property type="entry name" value="FAD-bd_PCMH-like_sf"/>
</dbReference>
<dbReference type="EMBL" id="LGRN01000365">
    <property type="protein sequence ID" value="OJD12794.1"/>
    <property type="molecule type" value="Genomic_DNA"/>
</dbReference>
<comment type="cofactor">
    <cofactor evidence="1">
        <name>FAD</name>
        <dbReference type="ChEBI" id="CHEBI:57692"/>
    </cofactor>
</comment>
<dbReference type="InterPro" id="IPR050416">
    <property type="entry name" value="FAD-linked_Oxidoreductase"/>
</dbReference>
<dbReference type="AlphaFoldDB" id="A0A1J9PA22"/>
<dbReference type="PANTHER" id="PTHR42973">
    <property type="entry name" value="BINDING OXIDOREDUCTASE, PUTATIVE (AFU_ORTHOLOGUE AFUA_1G17690)-RELATED"/>
    <property type="match status" value="1"/>
</dbReference>
<evidence type="ECO:0000256" key="4">
    <source>
        <dbReference type="ARBA" id="ARBA00022827"/>
    </source>
</evidence>
<feature type="domain" description="FAD-binding PCMH-type" evidence="6">
    <location>
        <begin position="30"/>
        <end position="201"/>
    </location>
</feature>
<protein>
    <recommendedName>
        <fullName evidence="6">FAD-binding PCMH-type domain-containing protein</fullName>
    </recommendedName>
</protein>
<comment type="similarity">
    <text evidence="2">Belongs to the oxygen-dependent FAD-linked oxidoreductase family.</text>
</comment>
<dbReference type="Gene3D" id="3.40.462.20">
    <property type="match status" value="1"/>
</dbReference>
<reference evidence="7 8" key="1">
    <citation type="submission" date="2015-07" db="EMBL/GenBank/DDBJ databases">
        <title>Emmonsia species relationships and genome sequence.</title>
        <authorList>
            <consortium name="The Broad Institute Genomics Platform"/>
            <person name="Cuomo C.A."/>
            <person name="Munoz J.F."/>
            <person name="Imamovic A."/>
            <person name="Priest M.E."/>
            <person name="Young S."/>
            <person name="Clay O.K."/>
            <person name="McEwen J.G."/>
        </authorList>
    </citation>
    <scope>NUCLEOTIDE SEQUENCE [LARGE SCALE GENOMIC DNA]</scope>
    <source>
        <strain evidence="7 8">UAMH 9510</strain>
    </source>
</reference>
<dbReference type="Pfam" id="PF01565">
    <property type="entry name" value="FAD_binding_4"/>
    <property type="match status" value="1"/>
</dbReference>
<proteinExistence type="inferred from homology"/>
<gene>
    <name evidence="7" type="ORF">AJ78_06671</name>
</gene>
<evidence type="ECO:0000313" key="7">
    <source>
        <dbReference type="EMBL" id="OJD12794.1"/>
    </source>
</evidence>
<evidence type="ECO:0000256" key="2">
    <source>
        <dbReference type="ARBA" id="ARBA00005466"/>
    </source>
</evidence>
<dbReference type="InterPro" id="IPR016166">
    <property type="entry name" value="FAD-bd_PCMH"/>
</dbReference>
<dbReference type="GO" id="GO:0016491">
    <property type="term" value="F:oxidoreductase activity"/>
    <property type="evidence" value="ECO:0007669"/>
    <property type="project" value="UniProtKB-KW"/>
</dbReference>
<sequence length="451" mass="49717">MPLSVLWRDSADPATFEEARTRRLFNRDIPKRYPLGVVYGRSEADVVDAVKLAIEKGCRISVLSGGHSFPAWSIRDNAILLDLGNYTDISFDQETGIVSTSPSTTGHALNDFLIPKNRMFQVGHCPEVGIGGFLLAGGMGWNCNNWGWSSEQISAVDVVTASGNLIRANAQQNSDLFWAARGAGPGFPGIVTRFHLQSRPAPTVMRSSRYVYAMKDYTAAFSWILQAPFTKEDGVEAIVVGSYPPGIEEPCLTISLVGFGDDERTVEEGLQKAEKSRPQGALTHSVCTKTNLSELLESKAKAYPQGYRYCVDNAFLKNDANVVSALQPAFTTLPTKTSQVFWTGMKPCSRRQLPDMALSLQSDHFFALYAIWSDKEHDSSCKSWAEHVMKGIEAHSVGAYVGEFDFQVRRSKVWGNEQAKKLTEIQRRWDPDSRICGCLGLEDHGDAQVGG</sequence>
<dbReference type="InterPro" id="IPR016169">
    <property type="entry name" value="FAD-bd_PCMH_sub2"/>
</dbReference>
<dbReference type="PROSITE" id="PS00862">
    <property type="entry name" value="OX2_COVAL_FAD"/>
    <property type="match status" value="1"/>
</dbReference>